<dbReference type="RefSeq" id="WP_034901019.1">
    <property type="nucleotide sequence ID" value="NZ_CP017057.1"/>
</dbReference>
<evidence type="ECO:0000256" key="1">
    <source>
        <dbReference type="SAM" id="SignalP"/>
    </source>
</evidence>
<feature type="signal peptide" evidence="1">
    <location>
        <begin position="1"/>
        <end position="20"/>
    </location>
</feature>
<protein>
    <recommendedName>
        <fullName evidence="4">TraB/GumN family protein</fullName>
    </recommendedName>
</protein>
<accession>A0A074N3I3</accession>
<name>A0A074N3I3_9SPHN</name>
<keyword evidence="1" id="KW-0732">Signal</keyword>
<feature type="chain" id="PRO_5001697585" description="TraB/GumN family protein" evidence="1">
    <location>
        <begin position="21"/>
        <end position="293"/>
    </location>
</feature>
<dbReference type="InterPro" id="IPR043749">
    <property type="entry name" value="DUF5694"/>
</dbReference>
<dbReference type="PATRIC" id="fig|39960.10.peg.1884"/>
<dbReference type="Proteomes" id="UP000027866">
    <property type="component" value="Unassembled WGS sequence"/>
</dbReference>
<comment type="caution">
    <text evidence="2">The sequence shown here is derived from an EMBL/GenBank/DDBJ whole genome shotgun (WGS) entry which is preliminary data.</text>
</comment>
<evidence type="ECO:0000313" key="2">
    <source>
        <dbReference type="EMBL" id="KEO98723.1"/>
    </source>
</evidence>
<dbReference type="EMBL" id="JMIX01000003">
    <property type="protein sequence ID" value="KEO98723.1"/>
    <property type="molecule type" value="Genomic_DNA"/>
</dbReference>
<proteinExistence type="predicted"/>
<keyword evidence="3" id="KW-1185">Reference proteome</keyword>
<dbReference type="AlphaFoldDB" id="A0A074N3I3"/>
<evidence type="ECO:0008006" key="4">
    <source>
        <dbReference type="Google" id="ProtNLM"/>
    </source>
</evidence>
<evidence type="ECO:0000313" key="3">
    <source>
        <dbReference type="Proteomes" id="UP000027866"/>
    </source>
</evidence>
<sequence>MPRTLLLFIVALFAASPLGAEDAVDTASAAPAEPVRVMILGSYHFANPGRGMANMQVDDVLAERRQREIAVLVESLARWQPTKIAVETVASTPDLTLAGYARAEELLGRSANESVQIGYRLARMLDHGAVYGFDEQAESGEPGYFPMGAVVAHAEKTGRIEVIERLKREIDARIADEQARLAEQSIAESLIVHNDPDRLDADHDRFYYALLAIGDADEQPGAVLNAMWYMRNAKMFTKLMQVAEPGDRVLAVVGSGHAAWLRDLTRRMPGYELVESLPYVRAAAIASQAGAED</sequence>
<dbReference type="Pfam" id="PF18950">
    <property type="entry name" value="DUF5694"/>
    <property type="match status" value="1"/>
</dbReference>
<dbReference type="KEGG" id="elq:Ga0102493_112788"/>
<dbReference type="OrthoDB" id="69432at2"/>
<gene>
    <name evidence="2" type="ORF">EH32_06350</name>
</gene>
<organism evidence="2 3">
    <name type="scientific">Erythrobacter litoralis</name>
    <dbReference type="NCBI Taxonomy" id="39960"/>
    <lineage>
        <taxon>Bacteria</taxon>
        <taxon>Pseudomonadati</taxon>
        <taxon>Pseudomonadota</taxon>
        <taxon>Alphaproteobacteria</taxon>
        <taxon>Sphingomonadales</taxon>
        <taxon>Erythrobacteraceae</taxon>
        <taxon>Erythrobacter/Porphyrobacter group</taxon>
        <taxon>Erythrobacter</taxon>
    </lineage>
</organism>
<reference evidence="2 3" key="1">
    <citation type="submission" date="2014-04" db="EMBL/GenBank/DDBJ databases">
        <title>A comprehensive comparison of genomes of Erythrobacter spp. Strains.</title>
        <authorList>
            <person name="Zheng Q."/>
        </authorList>
    </citation>
    <scope>NUCLEOTIDE SEQUENCE [LARGE SCALE GENOMIC DNA]</scope>
    <source>
        <strain evidence="2 3">DSM 8509</strain>
    </source>
</reference>